<dbReference type="RefSeq" id="WP_149110142.1">
    <property type="nucleotide sequence ID" value="NZ_CP042425.1"/>
</dbReference>
<dbReference type="PANTHER" id="PTHR46656:SF3">
    <property type="entry name" value="PUTATIVE-RELATED"/>
    <property type="match status" value="1"/>
</dbReference>
<dbReference type="SUPFAM" id="SSF53448">
    <property type="entry name" value="Nucleotide-diphospho-sugar transferases"/>
    <property type="match status" value="1"/>
</dbReference>
<dbReference type="EMBL" id="CP042425">
    <property type="protein sequence ID" value="QEL15317.1"/>
    <property type="molecule type" value="Genomic_DNA"/>
</dbReference>
<organism evidence="2 3">
    <name type="scientific">Limnoglobus roseus</name>
    <dbReference type="NCBI Taxonomy" id="2598579"/>
    <lineage>
        <taxon>Bacteria</taxon>
        <taxon>Pseudomonadati</taxon>
        <taxon>Planctomycetota</taxon>
        <taxon>Planctomycetia</taxon>
        <taxon>Gemmatales</taxon>
        <taxon>Gemmataceae</taxon>
        <taxon>Limnoglobus</taxon>
    </lineage>
</organism>
<keyword evidence="3" id="KW-1185">Reference proteome</keyword>
<evidence type="ECO:0000313" key="3">
    <source>
        <dbReference type="Proteomes" id="UP000324974"/>
    </source>
</evidence>
<sequence length="739" mass="81682">MLVRPAVAAFDLVPGPDLSPVAEGPPNTWHAHGHVVRFTTDAPLPAGWYRLRLALTNAGRPAIRKRAELFADGEKLEAFEWNHDLREDLIVRLPRPVHRLELTLRHVGGPFTLTRFELRRTSKARTVARAVRLKLKLLQSYNCFWPVVSRGGKLLAQGRLREFGRKVLRGLPDSRTMRIEVKRAAEVSAMWWRRRALSADEIAKLKHEADAIATPTPVAVLIPADLTRADHARQAILSVLRQVYPHWELAVAWPTDAVSQKLLSLTAWDSRIRIVRPGGDGGLSQAVSRALESLESDRVLVLPPDWELAEAALLRFAQADADCVTCPVPGGGTAALLPRAFLQNAMEKLNATTAVGVTRWAASLIPETSTACLNEPQLFPLDTGEAVAAKRPARPATRSLVLAGSIRGISGWDYVVFAMLKGLRSAGVDVQQHHAAGVFPDLLPPDLRPKKVKRTTQPQLAIAPPFLLKSFAPDDRTAAYTMWESDRLDAAEVAVLNRSRVVIVPSRWGAECFRVSGVTVPIEVVPLGYDPLVFHPSRPSDSLCIFGTAGALSAGGLRKNVRRVVDLFRAAFPTEADVRLRVKITPNCPPFEIDDDPRIEIVRAALPYSDLARWNRSLTAYVNASFAEGFGFHLLEAMACGVPLITANYSGLTEFFDESVGYAVPHKLVEANNDIYRGRWADPDDAAIVEQMRRVYRDRAEAATFGEAAASRARTFTWRDTGRKLLKVLDQYDLLEPTR</sequence>
<accession>A0A5C1AAS1</accession>
<gene>
    <name evidence="2" type="ORF">PX52LOC_02232</name>
</gene>
<keyword evidence="2" id="KW-0808">Transferase</keyword>
<dbReference type="OrthoDB" id="267399at2"/>
<feature type="domain" description="Glycosyl transferase family 1" evidence="1">
    <location>
        <begin position="607"/>
        <end position="709"/>
    </location>
</feature>
<dbReference type="InterPro" id="IPR001296">
    <property type="entry name" value="Glyco_trans_1"/>
</dbReference>
<dbReference type="Pfam" id="PF00534">
    <property type="entry name" value="Glycos_transf_1"/>
    <property type="match status" value="1"/>
</dbReference>
<evidence type="ECO:0000313" key="2">
    <source>
        <dbReference type="EMBL" id="QEL15317.1"/>
    </source>
</evidence>
<name>A0A5C1AAS1_9BACT</name>
<dbReference type="KEGG" id="lrs:PX52LOC_02232"/>
<dbReference type="AlphaFoldDB" id="A0A5C1AAS1"/>
<dbReference type="Gene3D" id="3.90.550.10">
    <property type="entry name" value="Spore Coat Polysaccharide Biosynthesis Protein SpsA, Chain A"/>
    <property type="match status" value="1"/>
</dbReference>
<reference evidence="3" key="1">
    <citation type="submission" date="2019-08" db="EMBL/GenBank/DDBJ databases">
        <title>Limnoglobus roseus gen. nov., sp. nov., a novel freshwater planctomycete with a giant genome from the family Gemmataceae.</title>
        <authorList>
            <person name="Kulichevskaya I.S."/>
            <person name="Naumoff D.G."/>
            <person name="Miroshnikov K."/>
            <person name="Ivanova A."/>
            <person name="Philippov D.A."/>
            <person name="Hakobyan A."/>
            <person name="Rijpstra I.C."/>
            <person name="Sinninghe Damste J.S."/>
            <person name="Liesack W."/>
            <person name="Dedysh S.N."/>
        </authorList>
    </citation>
    <scope>NUCLEOTIDE SEQUENCE [LARGE SCALE GENOMIC DNA]</scope>
    <source>
        <strain evidence="3">PX52</strain>
    </source>
</reference>
<dbReference type="Gene3D" id="3.40.50.2000">
    <property type="entry name" value="Glycogen Phosphorylase B"/>
    <property type="match status" value="1"/>
</dbReference>
<dbReference type="InterPro" id="IPR029044">
    <property type="entry name" value="Nucleotide-diphossugar_trans"/>
</dbReference>
<evidence type="ECO:0000259" key="1">
    <source>
        <dbReference type="Pfam" id="PF00534"/>
    </source>
</evidence>
<dbReference type="PANTHER" id="PTHR46656">
    <property type="entry name" value="PUTATIVE-RELATED"/>
    <property type="match status" value="1"/>
</dbReference>
<protein>
    <submittedName>
        <fullName evidence="2">GT4 family glycosyltransferase</fullName>
    </submittedName>
</protein>
<dbReference type="CDD" id="cd03801">
    <property type="entry name" value="GT4_PimA-like"/>
    <property type="match status" value="1"/>
</dbReference>
<dbReference type="Proteomes" id="UP000324974">
    <property type="component" value="Chromosome"/>
</dbReference>
<dbReference type="GO" id="GO:0016757">
    <property type="term" value="F:glycosyltransferase activity"/>
    <property type="evidence" value="ECO:0007669"/>
    <property type="project" value="InterPro"/>
</dbReference>
<dbReference type="SUPFAM" id="SSF53756">
    <property type="entry name" value="UDP-Glycosyltransferase/glycogen phosphorylase"/>
    <property type="match status" value="1"/>
</dbReference>
<proteinExistence type="predicted"/>